<comment type="caution">
    <text evidence="3">The sequence shown here is derived from an EMBL/GenBank/DDBJ whole genome shotgun (WGS) entry which is preliminary data.</text>
</comment>
<protein>
    <submittedName>
        <fullName evidence="3">Uncharacterized protein</fullName>
    </submittedName>
</protein>
<dbReference type="EMBL" id="ASPP01005104">
    <property type="protein sequence ID" value="ETO31170.1"/>
    <property type="molecule type" value="Genomic_DNA"/>
</dbReference>
<name>X6NXY1_RETFI</name>
<feature type="region of interest" description="Disordered" evidence="1">
    <location>
        <begin position="307"/>
        <end position="326"/>
    </location>
</feature>
<accession>X6NXY1</accession>
<feature type="compositionally biased region" description="Polar residues" evidence="1">
    <location>
        <begin position="316"/>
        <end position="326"/>
    </location>
</feature>
<keyword evidence="2" id="KW-0472">Membrane</keyword>
<gene>
    <name evidence="3" type="ORF">RFI_05953</name>
</gene>
<feature type="compositionally biased region" description="Acidic residues" evidence="1">
    <location>
        <begin position="58"/>
        <end position="79"/>
    </location>
</feature>
<sequence length="380" mass="43072">MATYHSICSLYQGFALSPEINWYFRGLLEQGIDYETSEPVARVIEAVESLVKIHAMANDDDENAKTEEEEVEEGEEDVGNIERREGDEKLDKVAVEKSETNEQQRGKAEEEEKNEHDDGNDDGIVGDDDDNDDNDNEEEEEEEEDEQRMMEMEEVEEYDEYEEGSSGQDSDTDGPMSELLQEEAENEDEREKMATARMESFLTYKPDELCKQLPGISEDQALETAIDLGLCYLFFLSFFLSCVCMCVCVFFLDVCVNVSNAPTSERGHKLQLELWSIETVKGKKKRTDQEIDTSNNNSKPKKIIVTDTSETESKPPVTQESIPHSGLKSTVSSLEQKQMNETADKLATQEKKTMEFDPTLAPDTSPQVVFFFFFGLSVGE</sequence>
<keyword evidence="4" id="KW-1185">Reference proteome</keyword>
<feature type="region of interest" description="Disordered" evidence="1">
    <location>
        <begin position="58"/>
        <end position="193"/>
    </location>
</feature>
<evidence type="ECO:0000256" key="1">
    <source>
        <dbReference type="SAM" id="MobiDB-lite"/>
    </source>
</evidence>
<evidence type="ECO:0000313" key="4">
    <source>
        <dbReference type="Proteomes" id="UP000023152"/>
    </source>
</evidence>
<evidence type="ECO:0000313" key="3">
    <source>
        <dbReference type="EMBL" id="ETO31170.1"/>
    </source>
</evidence>
<feature type="compositionally biased region" description="Basic and acidic residues" evidence="1">
    <location>
        <begin position="80"/>
        <end position="117"/>
    </location>
</feature>
<proteinExistence type="predicted"/>
<evidence type="ECO:0000256" key="2">
    <source>
        <dbReference type="SAM" id="Phobius"/>
    </source>
</evidence>
<organism evidence="3 4">
    <name type="scientific">Reticulomyxa filosa</name>
    <dbReference type="NCBI Taxonomy" id="46433"/>
    <lineage>
        <taxon>Eukaryota</taxon>
        <taxon>Sar</taxon>
        <taxon>Rhizaria</taxon>
        <taxon>Retaria</taxon>
        <taxon>Foraminifera</taxon>
        <taxon>Monothalamids</taxon>
        <taxon>Reticulomyxidae</taxon>
        <taxon>Reticulomyxa</taxon>
    </lineage>
</organism>
<reference evidence="3 4" key="1">
    <citation type="journal article" date="2013" name="Curr. Biol.">
        <title>The Genome of the Foraminiferan Reticulomyxa filosa.</title>
        <authorList>
            <person name="Glockner G."/>
            <person name="Hulsmann N."/>
            <person name="Schleicher M."/>
            <person name="Noegel A.A."/>
            <person name="Eichinger L."/>
            <person name="Gallinger C."/>
            <person name="Pawlowski J."/>
            <person name="Sierra R."/>
            <person name="Euteneuer U."/>
            <person name="Pillet L."/>
            <person name="Moustafa A."/>
            <person name="Platzer M."/>
            <person name="Groth M."/>
            <person name="Szafranski K."/>
            <person name="Schliwa M."/>
        </authorList>
    </citation>
    <scope>NUCLEOTIDE SEQUENCE [LARGE SCALE GENOMIC DNA]</scope>
</reference>
<dbReference type="Proteomes" id="UP000023152">
    <property type="component" value="Unassembled WGS sequence"/>
</dbReference>
<feature type="compositionally biased region" description="Acidic residues" evidence="1">
    <location>
        <begin position="118"/>
        <end position="163"/>
    </location>
</feature>
<dbReference type="AlphaFoldDB" id="X6NXY1"/>
<keyword evidence="2" id="KW-0812">Transmembrane</keyword>
<feature type="transmembrane region" description="Helical" evidence="2">
    <location>
        <begin position="230"/>
        <end position="252"/>
    </location>
</feature>
<keyword evidence="2" id="KW-1133">Transmembrane helix</keyword>